<feature type="transmembrane region" description="Helical" evidence="1">
    <location>
        <begin position="57"/>
        <end position="78"/>
    </location>
</feature>
<dbReference type="AlphaFoldDB" id="A0A8J8CDV6"/>
<evidence type="ECO:0000256" key="1">
    <source>
        <dbReference type="SAM" id="Phobius"/>
    </source>
</evidence>
<dbReference type="Proteomes" id="UP000750197">
    <property type="component" value="Unassembled WGS sequence"/>
</dbReference>
<organism evidence="2 4">
    <name type="scientific">Candidatus Sysuiplasma superficiale</name>
    <dbReference type="NCBI Taxonomy" id="2823368"/>
    <lineage>
        <taxon>Archaea</taxon>
        <taxon>Methanobacteriati</taxon>
        <taxon>Thermoplasmatota</taxon>
        <taxon>Thermoplasmata</taxon>
        <taxon>Candidatus Sysuiplasmatales</taxon>
        <taxon>Candidatus Sysuiplasmataceae</taxon>
        <taxon>Candidatus Sysuiplasma</taxon>
    </lineage>
</organism>
<name>A0A8J8CDV6_9ARCH</name>
<dbReference type="Proteomes" id="UP000716004">
    <property type="component" value="Unassembled WGS sequence"/>
</dbReference>
<comment type="caution">
    <text evidence="2">The sequence shown here is derived from an EMBL/GenBank/DDBJ whole genome shotgun (WGS) entry which is preliminary data.</text>
</comment>
<evidence type="ECO:0000313" key="2">
    <source>
        <dbReference type="EMBL" id="MBX8631545.1"/>
    </source>
</evidence>
<feature type="transmembrane region" description="Helical" evidence="1">
    <location>
        <begin position="90"/>
        <end position="111"/>
    </location>
</feature>
<evidence type="ECO:0000313" key="3">
    <source>
        <dbReference type="EMBL" id="MBX8644040.1"/>
    </source>
</evidence>
<keyword evidence="1" id="KW-0472">Membrane</keyword>
<keyword evidence="1" id="KW-1133">Transmembrane helix</keyword>
<accession>A0A8J8CDV6</accession>
<evidence type="ECO:0000313" key="4">
    <source>
        <dbReference type="Proteomes" id="UP000716004"/>
    </source>
</evidence>
<feature type="transmembrane region" description="Helical" evidence="1">
    <location>
        <begin position="131"/>
        <end position="155"/>
    </location>
</feature>
<reference evidence="2" key="1">
    <citation type="submission" date="2021-04" db="EMBL/GenBank/DDBJ databases">
        <title>Genomic insights into ecological role and evolution of a novel Thermoplasmata order Candidatus Sysuiplasmatales.</title>
        <authorList>
            <person name="Yuan Y."/>
        </authorList>
    </citation>
    <scope>NUCLEOTIDE SEQUENCE</scope>
    <source>
        <strain evidence="3">TUT19-bin139</strain>
        <strain evidence="2">YP2-bin.285</strain>
    </source>
</reference>
<sequence length="161" mass="18072">MAQIRMRGTVESLYKVSTAFVVSFVLTVLMVDRDFSRFGLYSASSNFKVFFGTPELLTVYSTIIGLGLAAYAIMVTMLPHFSGESLRQPIFAQVNRLFLFTILNGILLMLIDFVNAVSAINTIPLFEDAEIFFFITLMIGLIFCVLALADIFTIVRKRGQR</sequence>
<dbReference type="EMBL" id="JAHEAC010000034">
    <property type="protein sequence ID" value="MBX8644040.1"/>
    <property type="molecule type" value="Genomic_DNA"/>
</dbReference>
<gene>
    <name evidence="2" type="ORF">J9259_03355</name>
    <name evidence="3" type="ORF">KIY12_04870</name>
</gene>
<protein>
    <submittedName>
        <fullName evidence="2">Uncharacterized protein</fullName>
    </submittedName>
</protein>
<dbReference type="EMBL" id="JAGVSJ010000005">
    <property type="protein sequence ID" value="MBX8631545.1"/>
    <property type="molecule type" value="Genomic_DNA"/>
</dbReference>
<proteinExistence type="predicted"/>
<keyword evidence="1" id="KW-0812">Transmembrane</keyword>
<feature type="transmembrane region" description="Helical" evidence="1">
    <location>
        <begin position="12"/>
        <end position="31"/>
    </location>
</feature>